<dbReference type="AlphaFoldDB" id="A0A172TSB3"/>
<dbReference type="OrthoDB" id="680366at2"/>
<proteinExistence type="predicted"/>
<dbReference type="RefSeq" id="WP_066401806.1">
    <property type="nucleotide sequence ID" value="NZ_CP011390.1"/>
</dbReference>
<protein>
    <submittedName>
        <fullName evidence="1">Uncharacterized protein</fullName>
    </submittedName>
</protein>
<organism evidence="1 2">
    <name type="scientific">Flavisolibacter tropicus</name>
    <dbReference type="NCBI Taxonomy" id="1492898"/>
    <lineage>
        <taxon>Bacteria</taxon>
        <taxon>Pseudomonadati</taxon>
        <taxon>Bacteroidota</taxon>
        <taxon>Chitinophagia</taxon>
        <taxon>Chitinophagales</taxon>
        <taxon>Chitinophagaceae</taxon>
        <taxon>Flavisolibacter</taxon>
    </lineage>
</organism>
<reference evidence="1 2" key="2">
    <citation type="journal article" date="2016" name="Int. J. Syst. Evol. Microbiol.">
        <title>Flavisolibacter tropicus sp. nov., isolated from tropical soil.</title>
        <authorList>
            <person name="Lee J.J."/>
            <person name="Kang M.S."/>
            <person name="Kim G.S."/>
            <person name="Lee C.S."/>
            <person name="Lim S."/>
            <person name="Lee J."/>
            <person name="Roh S.H."/>
            <person name="Kang H."/>
            <person name="Ha J.M."/>
            <person name="Bae S."/>
            <person name="Jung H.Y."/>
            <person name="Kim M.K."/>
        </authorList>
    </citation>
    <scope>NUCLEOTIDE SEQUENCE [LARGE SCALE GENOMIC DNA]</scope>
    <source>
        <strain evidence="1 2">LCS9</strain>
    </source>
</reference>
<sequence>MFPTISITQLHLEYQRWINELIFYKEEINMFENYLVKIVRTNKSNEVAVGIEHFQNQFILQKEIIDYLKHDLKISEKQLASFVKELSGLGLENIRMDNHAKLRERMRTFRTIFNELKKEFRDFEVECL</sequence>
<keyword evidence="2" id="KW-1185">Reference proteome</keyword>
<evidence type="ECO:0000313" key="1">
    <source>
        <dbReference type="EMBL" id="ANE49677.1"/>
    </source>
</evidence>
<evidence type="ECO:0000313" key="2">
    <source>
        <dbReference type="Proteomes" id="UP000077177"/>
    </source>
</evidence>
<dbReference type="EMBL" id="CP011390">
    <property type="protein sequence ID" value="ANE49677.1"/>
    <property type="molecule type" value="Genomic_DNA"/>
</dbReference>
<dbReference type="STRING" id="1492898.SY85_03340"/>
<dbReference type="Proteomes" id="UP000077177">
    <property type="component" value="Chromosome"/>
</dbReference>
<accession>A0A172TSB3</accession>
<dbReference type="KEGG" id="fla:SY85_03340"/>
<name>A0A172TSB3_9BACT</name>
<gene>
    <name evidence="1" type="ORF">SY85_03340</name>
</gene>
<reference evidence="2" key="1">
    <citation type="submission" date="2015-01" db="EMBL/GenBank/DDBJ databases">
        <title>Flavisolibacter sp./LCS9/ whole genome sequencing.</title>
        <authorList>
            <person name="Kim M.K."/>
            <person name="Srinivasan S."/>
            <person name="Lee J.-J."/>
        </authorList>
    </citation>
    <scope>NUCLEOTIDE SEQUENCE [LARGE SCALE GENOMIC DNA]</scope>
    <source>
        <strain evidence="2">LCS9</strain>
    </source>
</reference>